<dbReference type="Pfam" id="PF06985">
    <property type="entry name" value="HET"/>
    <property type="match status" value="1"/>
</dbReference>
<dbReference type="OrthoDB" id="5362512at2759"/>
<proteinExistence type="predicted"/>
<dbReference type="EMBL" id="CABFNQ020000696">
    <property type="protein sequence ID" value="CAH0024515.1"/>
    <property type="molecule type" value="Genomic_DNA"/>
</dbReference>
<evidence type="ECO:0000313" key="3">
    <source>
        <dbReference type="Proteomes" id="UP000696573"/>
    </source>
</evidence>
<dbReference type="InterPro" id="IPR010730">
    <property type="entry name" value="HET"/>
</dbReference>
<dbReference type="PANTHER" id="PTHR33112:SF16">
    <property type="entry name" value="HETEROKARYON INCOMPATIBILITY DOMAIN-CONTAINING PROTEIN"/>
    <property type="match status" value="1"/>
</dbReference>
<dbReference type="AlphaFoldDB" id="A0A9N9VIG7"/>
<comment type="caution">
    <text evidence="2">The sequence shown here is derived from an EMBL/GenBank/DDBJ whole genome shotgun (WGS) entry which is preliminary data.</text>
</comment>
<evidence type="ECO:0000313" key="2">
    <source>
        <dbReference type="EMBL" id="CAH0024515.1"/>
    </source>
</evidence>
<sequence length="481" mass="54691">MNDNTEEALIAGLPMSKLPSTFRDAVLVLHQLGIQYLWIDSLCIKQDSREEWLREAPRMQQVYGSAAVNIVAAHVDNPESGLFHTRDPSSIESTICRAEWDDEPTKDYLIWNRKEFDNDYTSAPLTQRGWVFQERLLAPRILHFGKSQVYWRCSALFASESWPYGTSNFSPSSSVSRKDADMIMHGLSLDKLKKTPGGSTDATTQIYHTELWADLVAKYSSCKFTKNEDKLVAMSGVAKVFRQSLHEGDRYLAGLWRSELPKLLCWRRSVRRNESDIVATRTRPSEYRAPSWSWASIDGPISYSFLHRGANIGGRSKVLLMEHLAEIINAFTVPLDKDDTAQVSHGVLTIRGRLQPFRLLSAQGANIRFEIGGEVRFSPDSRFIVDALLNENEQLEGMELWALLARCYIVNAGFVDLSFLECIVLRRQDETQNYQRVGIFTTCYGEVDGYEPLHDHVFGVYADEIRTESEGGFIAWFQFAA</sequence>
<dbReference type="Proteomes" id="UP000696573">
    <property type="component" value="Unassembled WGS sequence"/>
</dbReference>
<evidence type="ECO:0000259" key="1">
    <source>
        <dbReference type="Pfam" id="PF06985"/>
    </source>
</evidence>
<name>A0A9N9VIG7_9HYPO</name>
<reference evidence="2" key="1">
    <citation type="submission" date="2021-10" db="EMBL/GenBank/DDBJ databases">
        <authorList>
            <person name="Piombo E."/>
        </authorList>
    </citation>
    <scope>NUCLEOTIDE SEQUENCE</scope>
</reference>
<protein>
    <recommendedName>
        <fullName evidence="1">Heterokaryon incompatibility domain-containing protein</fullName>
    </recommendedName>
</protein>
<organism evidence="2 3">
    <name type="scientific">Clonostachys rhizophaga</name>
    <dbReference type="NCBI Taxonomy" id="160324"/>
    <lineage>
        <taxon>Eukaryota</taxon>
        <taxon>Fungi</taxon>
        <taxon>Dikarya</taxon>
        <taxon>Ascomycota</taxon>
        <taxon>Pezizomycotina</taxon>
        <taxon>Sordariomycetes</taxon>
        <taxon>Hypocreomycetidae</taxon>
        <taxon>Hypocreales</taxon>
        <taxon>Bionectriaceae</taxon>
        <taxon>Clonostachys</taxon>
    </lineage>
</organism>
<dbReference type="PANTHER" id="PTHR33112">
    <property type="entry name" value="DOMAIN PROTEIN, PUTATIVE-RELATED"/>
    <property type="match status" value="1"/>
</dbReference>
<feature type="domain" description="Heterokaryon incompatibility" evidence="1">
    <location>
        <begin position="13"/>
        <end position="134"/>
    </location>
</feature>
<accession>A0A9N9VIG7</accession>
<keyword evidence="3" id="KW-1185">Reference proteome</keyword>
<gene>
    <name evidence="2" type="ORF">CRHIZ90672A_00015031</name>
</gene>